<dbReference type="Gene3D" id="2.110.10.10">
    <property type="entry name" value="Hemopexin-like domain"/>
    <property type="match status" value="1"/>
</dbReference>
<dbReference type="Proteomes" id="UP000627253">
    <property type="component" value="Unassembled WGS sequence"/>
</dbReference>
<dbReference type="AlphaFoldDB" id="A0A852J7D6"/>
<sequence>SPGGGPAPSWPPVAPSSSPKAPYGPRICDGGFDTIALLRGEIFVFKALWFWRVRHGQVLPGYPLPIGQFWVGLPPGSDAAYERRDGKFVFFRG</sequence>
<feature type="region of interest" description="Disordered" evidence="2">
    <location>
        <begin position="1"/>
        <end position="21"/>
    </location>
</feature>
<feature type="non-terminal residue" evidence="3">
    <location>
        <position position="93"/>
    </location>
</feature>
<proteinExistence type="predicted"/>
<evidence type="ECO:0000256" key="2">
    <source>
        <dbReference type="SAM" id="MobiDB-lite"/>
    </source>
</evidence>
<dbReference type="InterPro" id="IPR018487">
    <property type="entry name" value="Hemopexin-like_repeat"/>
</dbReference>
<name>A0A852J7D6_9PICI</name>
<evidence type="ECO:0000256" key="1">
    <source>
        <dbReference type="PROSITE-ProRule" id="PRU01011"/>
    </source>
</evidence>
<organism evidence="3 4">
    <name type="scientific">Tricholaema leucomelas</name>
    <name type="common">pied barbet</name>
    <dbReference type="NCBI Taxonomy" id="240729"/>
    <lineage>
        <taxon>Eukaryota</taxon>
        <taxon>Metazoa</taxon>
        <taxon>Chordata</taxon>
        <taxon>Craniata</taxon>
        <taxon>Vertebrata</taxon>
        <taxon>Euteleostomi</taxon>
        <taxon>Archelosauria</taxon>
        <taxon>Archosauria</taxon>
        <taxon>Dinosauria</taxon>
        <taxon>Saurischia</taxon>
        <taxon>Theropoda</taxon>
        <taxon>Coelurosauria</taxon>
        <taxon>Aves</taxon>
        <taxon>Neognathae</taxon>
        <taxon>Neoaves</taxon>
        <taxon>Telluraves</taxon>
        <taxon>Coraciimorphae</taxon>
        <taxon>Piciformes</taxon>
        <taxon>Lybiidae</taxon>
        <taxon>Tricholaema lacrymosa</taxon>
    </lineage>
</organism>
<dbReference type="Pfam" id="PF00045">
    <property type="entry name" value="Hemopexin"/>
    <property type="match status" value="1"/>
</dbReference>
<protein>
    <submittedName>
        <fullName evidence="3">MMP14 protein</fullName>
    </submittedName>
</protein>
<dbReference type="OrthoDB" id="406838at2759"/>
<dbReference type="SMART" id="SM00120">
    <property type="entry name" value="HX"/>
    <property type="match status" value="1"/>
</dbReference>
<accession>A0A852J7D6</accession>
<dbReference type="PROSITE" id="PS51642">
    <property type="entry name" value="HEMOPEXIN_2"/>
    <property type="match status" value="1"/>
</dbReference>
<feature type="repeat" description="Hemopexin" evidence="1">
    <location>
        <begin position="25"/>
        <end position="73"/>
    </location>
</feature>
<dbReference type="InterPro" id="IPR036375">
    <property type="entry name" value="Hemopexin-like_dom_sf"/>
</dbReference>
<evidence type="ECO:0000313" key="3">
    <source>
        <dbReference type="EMBL" id="NXX44449.1"/>
    </source>
</evidence>
<feature type="non-terminal residue" evidence="3">
    <location>
        <position position="1"/>
    </location>
</feature>
<gene>
    <name evidence="3" type="primary">Mmp14</name>
    <name evidence="3" type="ORF">TRILEU_R01435</name>
</gene>
<comment type="caution">
    <text evidence="3">The sequence shown here is derived from an EMBL/GenBank/DDBJ whole genome shotgun (WGS) entry which is preliminary data.</text>
</comment>
<dbReference type="EMBL" id="WAAF01010068">
    <property type="protein sequence ID" value="NXX44449.1"/>
    <property type="molecule type" value="Genomic_DNA"/>
</dbReference>
<keyword evidence="4" id="KW-1185">Reference proteome</keyword>
<reference evidence="3" key="1">
    <citation type="submission" date="2020-02" db="EMBL/GenBank/DDBJ databases">
        <title>Bird 10,000 Genomes (B10K) Project - Family phase.</title>
        <authorList>
            <person name="Zhang G."/>
        </authorList>
    </citation>
    <scope>NUCLEOTIDE SEQUENCE</scope>
    <source>
        <strain evidence="3">B10K-DU-002-37</strain>
        <tissue evidence="3">Muscle</tissue>
    </source>
</reference>
<evidence type="ECO:0000313" key="4">
    <source>
        <dbReference type="Proteomes" id="UP000627253"/>
    </source>
</evidence>
<dbReference type="SUPFAM" id="SSF50923">
    <property type="entry name" value="Hemopexin-like domain"/>
    <property type="match status" value="1"/>
</dbReference>